<sequence length="38" mass="4213">MTISVFQLHATPFVKLEIVQASEYALPVTPAIVKPHVH</sequence>
<comment type="caution">
    <text evidence="1">The sequence shown here is derived from an EMBL/GenBank/DDBJ whole genome shotgun (WGS) entry which is preliminary data.</text>
</comment>
<evidence type="ECO:0000313" key="2">
    <source>
        <dbReference type="EMBL" id="CAF4286953.1"/>
    </source>
</evidence>
<dbReference type="EMBL" id="CAJOBC010082476">
    <property type="protein sequence ID" value="CAF4286953.1"/>
    <property type="molecule type" value="Genomic_DNA"/>
</dbReference>
<proteinExistence type="predicted"/>
<gene>
    <name evidence="1" type="ORF">GPM918_LOCUS32868</name>
    <name evidence="2" type="ORF">SRO942_LOCUS33539</name>
</gene>
<dbReference type="EMBL" id="CAJNOQ010017069">
    <property type="protein sequence ID" value="CAF1392542.1"/>
    <property type="molecule type" value="Genomic_DNA"/>
</dbReference>
<feature type="non-terminal residue" evidence="1">
    <location>
        <position position="38"/>
    </location>
</feature>
<accession>A0A815KFG3</accession>
<evidence type="ECO:0000313" key="3">
    <source>
        <dbReference type="Proteomes" id="UP000663829"/>
    </source>
</evidence>
<organism evidence="1 3">
    <name type="scientific">Didymodactylos carnosus</name>
    <dbReference type="NCBI Taxonomy" id="1234261"/>
    <lineage>
        <taxon>Eukaryota</taxon>
        <taxon>Metazoa</taxon>
        <taxon>Spiralia</taxon>
        <taxon>Gnathifera</taxon>
        <taxon>Rotifera</taxon>
        <taxon>Eurotatoria</taxon>
        <taxon>Bdelloidea</taxon>
        <taxon>Philodinida</taxon>
        <taxon>Philodinidae</taxon>
        <taxon>Didymodactylos</taxon>
    </lineage>
</organism>
<name>A0A815KFG3_9BILA</name>
<dbReference type="Proteomes" id="UP000681722">
    <property type="component" value="Unassembled WGS sequence"/>
</dbReference>
<keyword evidence="3" id="KW-1185">Reference proteome</keyword>
<reference evidence="1" key="1">
    <citation type="submission" date="2021-02" db="EMBL/GenBank/DDBJ databases">
        <authorList>
            <person name="Nowell W R."/>
        </authorList>
    </citation>
    <scope>NUCLEOTIDE SEQUENCE</scope>
</reference>
<evidence type="ECO:0000313" key="1">
    <source>
        <dbReference type="EMBL" id="CAF1392542.1"/>
    </source>
</evidence>
<dbReference type="AlphaFoldDB" id="A0A815KFG3"/>
<dbReference type="Proteomes" id="UP000663829">
    <property type="component" value="Unassembled WGS sequence"/>
</dbReference>
<protein>
    <submittedName>
        <fullName evidence="1">Uncharacterized protein</fullName>
    </submittedName>
</protein>